<accession>A0A0C3HGC7</accession>
<evidence type="ECO:0000313" key="6">
    <source>
        <dbReference type="Proteomes" id="UP000054321"/>
    </source>
</evidence>
<evidence type="ECO:0000313" key="5">
    <source>
        <dbReference type="EMBL" id="KIN02155.1"/>
    </source>
</evidence>
<dbReference type="InParanoid" id="A0A0C3HGC7"/>
<dbReference type="PANTHER" id="PTHR20883">
    <property type="entry name" value="PHYTANOYL-COA DIOXYGENASE DOMAIN CONTAINING 1"/>
    <property type="match status" value="1"/>
</dbReference>
<keyword evidence="6" id="KW-1185">Reference proteome</keyword>
<dbReference type="OrthoDB" id="445007at2759"/>
<keyword evidence="3" id="KW-0479">Metal-binding</keyword>
<proteinExistence type="inferred from homology"/>
<comment type="cofactor">
    <cofactor evidence="1">
        <name>Fe cation</name>
        <dbReference type="ChEBI" id="CHEBI:24875"/>
    </cofactor>
</comment>
<dbReference type="InterPro" id="IPR008775">
    <property type="entry name" value="Phytyl_CoA_dOase-like"/>
</dbReference>
<dbReference type="GO" id="GO:0046872">
    <property type="term" value="F:metal ion binding"/>
    <property type="evidence" value="ECO:0007669"/>
    <property type="project" value="UniProtKB-KW"/>
</dbReference>
<comment type="similarity">
    <text evidence="2">Belongs to the PhyH family.</text>
</comment>
<dbReference type="SUPFAM" id="SSF51197">
    <property type="entry name" value="Clavaminate synthase-like"/>
    <property type="match status" value="1"/>
</dbReference>
<dbReference type="EMBL" id="KN832875">
    <property type="protein sequence ID" value="KIN02155.1"/>
    <property type="molecule type" value="Genomic_DNA"/>
</dbReference>
<reference evidence="6" key="2">
    <citation type="submission" date="2015-01" db="EMBL/GenBank/DDBJ databases">
        <title>Evolutionary Origins and Diversification of the Mycorrhizal Mutualists.</title>
        <authorList>
            <consortium name="DOE Joint Genome Institute"/>
            <consortium name="Mycorrhizal Genomics Consortium"/>
            <person name="Kohler A."/>
            <person name="Kuo A."/>
            <person name="Nagy L.G."/>
            <person name="Floudas D."/>
            <person name="Copeland A."/>
            <person name="Barry K.W."/>
            <person name="Cichocki N."/>
            <person name="Veneault-Fourrey C."/>
            <person name="LaButti K."/>
            <person name="Lindquist E.A."/>
            <person name="Lipzen A."/>
            <person name="Lundell T."/>
            <person name="Morin E."/>
            <person name="Murat C."/>
            <person name="Riley R."/>
            <person name="Ohm R."/>
            <person name="Sun H."/>
            <person name="Tunlid A."/>
            <person name="Henrissat B."/>
            <person name="Grigoriev I.V."/>
            <person name="Hibbett D.S."/>
            <person name="Martin F."/>
        </authorList>
    </citation>
    <scope>NUCLEOTIDE SEQUENCE [LARGE SCALE GENOMIC DNA]</scope>
    <source>
        <strain evidence="6">Zn</strain>
    </source>
</reference>
<name>A0A0C3HGC7_OIDMZ</name>
<protein>
    <recommendedName>
        <fullName evidence="7">Phytanoyl-CoA dioxygenase</fullName>
    </recommendedName>
</protein>
<gene>
    <name evidence="5" type="ORF">OIDMADRAFT_28271</name>
</gene>
<evidence type="ECO:0000256" key="2">
    <source>
        <dbReference type="ARBA" id="ARBA00005830"/>
    </source>
</evidence>
<evidence type="ECO:0000256" key="4">
    <source>
        <dbReference type="ARBA" id="ARBA00023004"/>
    </source>
</evidence>
<dbReference type="Pfam" id="PF05721">
    <property type="entry name" value="PhyH"/>
    <property type="match status" value="1"/>
</dbReference>
<sequence length="303" mass="33857">MAFVAPPPNLSKERIQLGEGTTFLPGKKDPSIQHLIDQVVSNGYVILERLYTPAEVELAKSELARLEASESSGPAARGGRNPFEGLSTKRMYCLQDKSRAFDSFAIHPTVMALNDYFLQPHYLLNTYQSVIIEPGEEEQRMHTDDGLIPLPRPRPLMGIGAMVSLDDFTATNGATTLIPGSHRWNDEREPRREEMVSAIMPAGSMVYFLNTVWHSGGANISGAPRRSLNIQYCQPWIRSFENMTVATGWEDLDSLPPKLLSLLGFSTHSFMGSVDGRAPRTGVELRKKRLIEWALREHEKGTF</sequence>
<dbReference type="Gene3D" id="2.60.120.620">
    <property type="entry name" value="q2cbj1_9rhob like domain"/>
    <property type="match status" value="1"/>
</dbReference>
<dbReference type="Proteomes" id="UP000054321">
    <property type="component" value="Unassembled WGS sequence"/>
</dbReference>
<evidence type="ECO:0008006" key="7">
    <source>
        <dbReference type="Google" id="ProtNLM"/>
    </source>
</evidence>
<keyword evidence="4" id="KW-0408">Iron</keyword>
<dbReference type="STRING" id="913774.A0A0C3HGC7"/>
<evidence type="ECO:0000256" key="3">
    <source>
        <dbReference type="ARBA" id="ARBA00022723"/>
    </source>
</evidence>
<dbReference type="HOGENOM" id="CLU_047725_3_0_1"/>
<dbReference type="PANTHER" id="PTHR20883:SF15">
    <property type="entry name" value="PHYTANOYL-COA DIOXYGENASE DOMAIN-CONTAINING PROTEIN 1"/>
    <property type="match status" value="1"/>
</dbReference>
<organism evidence="5 6">
    <name type="scientific">Oidiodendron maius (strain Zn)</name>
    <dbReference type="NCBI Taxonomy" id="913774"/>
    <lineage>
        <taxon>Eukaryota</taxon>
        <taxon>Fungi</taxon>
        <taxon>Dikarya</taxon>
        <taxon>Ascomycota</taxon>
        <taxon>Pezizomycotina</taxon>
        <taxon>Leotiomycetes</taxon>
        <taxon>Leotiomycetes incertae sedis</taxon>
        <taxon>Myxotrichaceae</taxon>
        <taxon>Oidiodendron</taxon>
    </lineage>
</organism>
<dbReference type="AlphaFoldDB" id="A0A0C3HGC7"/>
<evidence type="ECO:0000256" key="1">
    <source>
        <dbReference type="ARBA" id="ARBA00001962"/>
    </source>
</evidence>
<reference evidence="5 6" key="1">
    <citation type="submission" date="2014-04" db="EMBL/GenBank/DDBJ databases">
        <authorList>
            <consortium name="DOE Joint Genome Institute"/>
            <person name="Kuo A."/>
            <person name="Martino E."/>
            <person name="Perotto S."/>
            <person name="Kohler A."/>
            <person name="Nagy L.G."/>
            <person name="Floudas D."/>
            <person name="Copeland A."/>
            <person name="Barry K.W."/>
            <person name="Cichocki N."/>
            <person name="Veneault-Fourrey C."/>
            <person name="LaButti K."/>
            <person name="Lindquist E.A."/>
            <person name="Lipzen A."/>
            <person name="Lundell T."/>
            <person name="Morin E."/>
            <person name="Murat C."/>
            <person name="Sun H."/>
            <person name="Tunlid A."/>
            <person name="Henrissat B."/>
            <person name="Grigoriev I.V."/>
            <person name="Hibbett D.S."/>
            <person name="Martin F."/>
            <person name="Nordberg H.P."/>
            <person name="Cantor M.N."/>
            <person name="Hua S.X."/>
        </authorList>
    </citation>
    <scope>NUCLEOTIDE SEQUENCE [LARGE SCALE GENOMIC DNA]</scope>
    <source>
        <strain evidence="5 6">Zn</strain>
    </source>
</reference>